<reference evidence="1 2" key="2">
    <citation type="journal article" date="2022" name="Mol. Ecol. Resour.">
        <title>The genomes of chicory, endive, great burdock and yacon provide insights into Asteraceae paleo-polyploidization history and plant inulin production.</title>
        <authorList>
            <person name="Fan W."/>
            <person name="Wang S."/>
            <person name="Wang H."/>
            <person name="Wang A."/>
            <person name="Jiang F."/>
            <person name="Liu H."/>
            <person name="Zhao H."/>
            <person name="Xu D."/>
            <person name="Zhang Y."/>
        </authorList>
    </citation>
    <scope>NUCLEOTIDE SEQUENCE [LARGE SCALE GENOMIC DNA]</scope>
    <source>
        <strain evidence="2">cv. Yunnan</strain>
        <tissue evidence="1">Leaves</tissue>
    </source>
</reference>
<sequence length="209" mass="22916">MGKNMNLIPSLFLLNKHKQIWLWPSTSCNTHPKTLSFRATTSSDQYSPTISTDDSALETIVRGARSERLFFQPDSTSSLLQVQHTAGQCTSENMSGGLPYKESVAVVMETNDPYDDFKKSMEEMVEMHDLKDWECLEELLGWYLTMNQKDNHEFIVGAFFDLLAGISGGGRRRGGGSGEGGVSCLDHSTSSLNSVASTFSSPISSPSGN</sequence>
<protein>
    <submittedName>
        <fullName evidence="1">Uncharacterized protein</fullName>
    </submittedName>
</protein>
<evidence type="ECO:0000313" key="1">
    <source>
        <dbReference type="EMBL" id="KAI3793554.1"/>
    </source>
</evidence>
<keyword evidence="2" id="KW-1185">Reference proteome</keyword>
<dbReference type="EMBL" id="CM042029">
    <property type="protein sequence ID" value="KAI3793554.1"/>
    <property type="molecule type" value="Genomic_DNA"/>
</dbReference>
<proteinExistence type="predicted"/>
<dbReference type="Proteomes" id="UP001056120">
    <property type="component" value="Linkage Group LG12"/>
</dbReference>
<reference evidence="2" key="1">
    <citation type="journal article" date="2022" name="Mol. Ecol. Resour.">
        <title>The genomes of chicory, endive, great burdock and yacon provide insights into Asteraceae palaeo-polyploidization history and plant inulin production.</title>
        <authorList>
            <person name="Fan W."/>
            <person name="Wang S."/>
            <person name="Wang H."/>
            <person name="Wang A."/>
            <person name="Jiang F."/>
            <person name="Liu H."/>
            <person name="Zhao H."/>
            <person name="Xu D."/>
            <person name="Zhang Y."/>
        </authorList>
    </citation>
    <scope>NUCLEOTIDE SEQUENCE [LARGE SCALE GENOMIC DNA]</scope>
    <source>
        <strain evidence="2">cv. Yunnan</strain>
    </source>
</reference>
<comment type="caution">
    <text evidence="1">The sequence shown here is derived from an EMBL/GenBank/DDBJ whole genome shotgun (WGS) entry which is preliminary data.</text>
</comment>
<accession>A0ACB9HCG8</accession>
<evidence type="ECO:0000313" key="2">
    <source>
        <dbReference type="Proteomes" id="UP001056120"/>
    </source>
</evidence>
<name>A0ACB9HCG8_9ASTR</name>
<gene>
    <name evidence="1" type="ORF">L1987_36173</name>
</gene>
<organism evidence="1 2">
    <name type="scientific">Smallanthus sonchifolius</name>
    <dbReference type="NCBI Taxonomy" id="185202"/>
    <lineage>
        <taxon>Eukaryota</taxon>
        <taxon>Viridiplantae</taxon>
        <taxon>Streptophyta</taxon>
        <taxon>Embryophyta</taxon>
        <taxon>Tracheophyta</taxon>
        <taxon>Spermatophyta</taxon>
        <taxon>Magnoliopsida</taxon>
        <taxon>eudicotyledons</taxon>
        <taxon>Gunneridae</taxon>
        <taxon>Pentapetalae</taxon>
        <taxon>asterids</taxon>
        <taxon>campanulids</taxon>
        <taxon>Asterales</taxon>
        <taxon>Asteraceae</taxon>
        <taxon>Asteroideae</taxon>
        <taxon>Heliantheae alliance</taxon>
        <taxon>Millerieae</taxon>
        <taxon>Smallanthus</taxon>
    </lineage>
</organism>